<keyword evidence="2" id="KW-1185">Reference proteome</keyword>
<organism evidence="1 2">
    <name type="scientific">Vulcanimicrobium alpinum</name>
    <dbReference type="NCBI Taxonomy" id="3016050"/>
    <lineage>
        <taxon>Bacteria</taxon>
        <taxon>Bacillati</taxon>
        <taxon>Vulcanimicrobiota</taxon>
        <taxon>Vulcanimicrobiia</taxon>
        <taxon>Vulcanimicrobiales</taxon>
        <taxon>Vulcanimicrobiaceae</taxon>
        <taxon>Vulcanimicrobium</taxon>
    </lineage>
</organism>
<dbReference type="Proteomes" id="UP001317532">
    <property type="component" value="Chromosome"/>
</dbReference>
<name>A0AAN1XW99_UNVUL</name>
<protein>
    <submittedName>
        <fullName evidence="1">Uncharacterized protein</fullName>
    </submittedName>
</protein>
<gene>
    <name evidence="1" type="ORF">WPS_18200</name>
</gene>
<reference evidence="1 2" key="1">
    <citation type="journal article" date="2022" name="ISME Commun">
        <title>Vulcanimicrobium alpinus gen. nov. sp. nov., the first cultivated representative of the candidate phylum 'Eremiobacterota', is a metabolically versatile aerobic anoxygenic phototroph.</title>
        <authorList>
            <person name="Yabe S."/>
            <person name="Muto K."/>
            <person name="Abe K."/>
            <person name="Yokota A."/>
            <person name="Staudigel H."/>
            <person name="Tebo B.M."/>
        </authorList>
    </citation>
    <scope>NUCLEOTIDE SEQUENCE [LARGE SCALE GENOMIC DNA]</scope>
    <source>
        <strain evidence="1 2">WC8-2</strain>
    </source>
</reference>
<accession>A0AAN1XW99</accession>
<dbReference type="RefSeq" id="WP_317994204.1">
    <property type="nucleotide sequence ID" value="NZ_AP025523.1"/>
</dbReference>
<evidence type="ECO:0000313" key="1">
    <source>
        <dbReference type="EMBL" id="BDE06544.1"/>
    </source>
</evidence>
<proteinExistence type="predicted"/>
<evidence type="ECO:0000313" key="2">
    <source>
        <dbReference type="Proteomes" id="UP001317532"/>
    </source>
</evidence>
<dbReference type="EMBL" id="AP025523">
    <property type="protein sequence ID" value="BDE06544.1"/>
    <property type="molecule type" value="Genomic_DNA"/>
</dbReference>
<sequence length="87" mass="9174">MSGYVPPASTTFTGDPNHNFYIQQYQIDGAPITAAQPGAGGKMDRYLALANVPGDGTQGGLPMGQYDVTNLPEGKIAQQFVLADNSR</sequence>
<dbReference type="KEGG" id="vab:WPS_18200"/>
<dbReference type="AlphaFoldDB" id="A0AAN1XW99"/>